<dbReference type="InterPro" id="IPR036388">
    <property type="entry name" value="WH-like_DNA-bd_sf"/>
</dbReference>
<dbReference type="Proteomes" id="UP000030624">
    <property type="component" value="Chromosome"/>
</dbReference>
<organism evidence="5 6">
    <name type="scientific">Geoglobus acetivorans</name>
    <dbReference type="NCBI Taxonomy" id="565033"/>
    <lineage>
        <taxon>Archaea</taxon>
        <taxon>Methanobacteriati</taxon>
        <taxon>Methanobacteriota</taxon>
        <taxon>Archaeoglobi</taxon>
        <taxon>Archaeoglobales</taxon>
        <taxon>Archaeoglobaceae</taxon>
        <taxon>Geoglobus</taxon>
    </lineage>
</organism>
<dbReference type="GeneID" id="24797229"/>
<dbReference type="PRINTS" id="PR00778">
    <property type="entry name" value="HTHARSR"/>
</dbReference>
<keyword evidence="3" id="KW-0804">Transcription</keyword>
<dbReference type="KEGG" id="gac:GACE_0630"/>
<name>A0A0A7GFG2_GEOAI</name>
<dbReference type="SUPFAM" id="SSF46785">
    <property type="entry name" value="Winged helix' DNA-binding domain"/>
    <property type="match status" value="1"/>
</dbReference>
<dbReference type="PANTHER" id="PTHR43132:SF6">
    <property type="entry name" value="HTH-TYPE TRANSCRIPTIONAL REPRESSOR CZRA"/>
    <property type="match status" value="1"/>
</dbReference>
<evidence type="ECO:0000256" key="3">
    <source>
        <dbReference type="ARBA" id="ARBA00023163"/>
    </source>
</evidence>
<dbReference type="InterPro" id="IPR011991">
    <property type="entry name" value="ArsR-like_HTH"/>
</dbReference>
<dbReference type="CDD" id="cd00090">
    <property type="entry name" value="HTH_ARSR"/>
    <property type="match status" value="1"/>
</dbReference>
<dbReference type="AlphaFoldDB" id="A0A0A7GFG2"/>
<evidence type="ECO:0000313" key="5">
    <source>
        <dbReference type="EMBL" id="AIY89682.1"/>
    </source>
</evidence>
<dbReference type="Pfam" id="PF01022">
    <property type="entry name" value="HTH_5"/>
    <property type="match status" value="1"/>
</dbReference>
<dbReference type="PANTHER" id="PTHR43132">
    <property type="entry name" value="ARSENICAL RESISTANCE OPERON REPRESSOR ARSR-RELATED"/>
    <property type="match status" value="1"/>
</dbReference>
<dbReference type="NCBIfam" id="NF033788">
    <property type="entry name" value="HTH_metalloreg"/>
    <property type="match status" value="1"/>
</dbReference>
<dbReference type="InterPro" id="IPR001845">
    <property type="entry name" value="HTH_ArsR_DNA-bd_dom"/>
</dbReference>
<evidence type="ECO:0000313" key="6">
    <source>
        <dbReference type="Proteomes" id="UP000030624"/>
    </source>
</evidence>
<gene>
    <name evidence="5" type="ORF">GACE_0630</name>
</gene>
<dbReference type="PROSITE" id="PS50987">
    <property type="entry name" value="HTH_ARSR_2"/>
    <property type="match status" value="1"/>
</dbReference>
<dbReference type="SMART" id="SM00418">
    <property type="entry name" value="HTH_ARSR"/>
    <property type="match status" value="1"/>
</dbReference>
<keyword evidence="1" id="KW-0805">Transcription regulation</keyword>
<sequence length="123" mass="13619">MEKKAPVCEGGKTGEYLDRVVSSLPSDDMVVELAEFLEAFADSTRIKILIALSKHELCTCDLSAITGLSVSAVSHQLRVLRDKKLVKYRRGGRNVYYSLDDEHVADILRIAIEHVAEGMEVSP</sequence>
<proteinExistence type="predicted"/>
<dbReference type="PROSITE" id="PS00846">
    <property type="entry name" value="HTH_ARSR_1"/>
    <property type="match status" value="1"/>
</dbReference>
<feature type="domain" description="HTH arsR-type" evidence="4">
    <location>
        <begin position="25"/>
        <end position="119"/>
    </location>
</feature>
<dbReference type="InterPro" id="IPR018334">
    <property type="entry name" value="ArsR_HTH"/>
</dbReference>
<evidence type="ECO:0000256" key="2">
    <source>
        <dbReference type="ARBA" id="ARBA00023125"/>
    </source>
</evidence>
<dbReference type="HOGENOM" id="CLU_097806_7_3_2"/>
<dbReference type="STRING" id="565033.GACE_0630"/>
<evidence type="ECO:0000256" key="1">
    <source>
        <dbReference type="ARBA" id="ARBA00023015"/>
    </source>
</evidence>
<dbReference type="EMBL" id="CP009552">
    <property type="protein sequence ID" value="AIY89682.1"/>
    <property type="molecule type" value="Genomic_DNA"/>
</dbReference>
<evidence type="ECO:0000259" key="4">
    <source>
        <dbReference type="PROSITE" id="PS50987"/>
    </source>
</evidence>
<dbReference type="GO" id="GO:0003677">
    <property type="term" value="F:DNA binding"/>
    <property type="evidence" value="ECO:0007669"/>
    <property type="project" value="UniProtKB-KW"/>
</dbReference>
<reference evidence="5 6" key="1">
    <citation type="journal article" date="2015" name="Appl. Environ. Microbiol.">
        <title>The Geoglobus acetivorans genome: Fe(III) reduction, acetate utilization, autotrophic growth, and degradation of aromatic compounds in a hyperthermophilic archaeon.</title>
        <authorList>
            <person name="Mardanov A.V."/>
            <person name="Slododkina G.B."/>
            <person name="Slobodkin A.I."/>
            <person name="Beletsky A.V."/>
            <person name="Gavrilov S.N."/>
            <person name="Kublanov I.V."/>
            <person name="Bonch-Osmolovskaya E.A."/>
            <person name="Skryabin K.G."/>
            <person name="Ravin N.V."/>
        </authorList>
    </citation>
    <scope>NUCLEOTIDE SEQUENCE [LARGE SCALE GENOMIC DNA]</scope>
    <source>
        <strain evidence="5 6">SBH6</strain>
    </source>
</reference>
<dbReference type="GO" id="GO:0003700">
    <property type="term" value="F:DNA-binding transcription factor activity"/>
    <property type="evidence" value="ECO:0007669"/>
    <property type="project" value="InterPro"/>
</dbReference>
<dbReference type="RefSeq" id="WP_048091102.1">
    <property type="nucleotide sequence ID" value="NZ_CP009552.1"/>
</dbReference>
<dbReference type="InterPro" id="IPR051011">
    <property type="entry name" value="Metal_resp_trans_reg"/>
</dbReference>
<dbReference type="InterPro" id="IPR036390">
    <property type="entry name" value="WH_DNA-bd_sf"/>
</dbReference>
<protein>
    <submittedName>
        <fullName evidence="5">Cadmium efflux system accessory protein</fullName>
    </submittedName>
</protein>
<accession>A0A0A7GFG2</accession>
<dbReference type="eggNOG" id="arCOG01681">
    <property type="taxonomic scope" value="Archaea"/>
</dbReference>
<keyword evidence="2" id="KW-0238">DNA-binding</keyword>
<dbReference type="Gene3D" id="1.10.10.10">
    <property type="entry name" value="Winged helix-like DNA-binding domain superfamily/Winged helix DNA-binding domain"/>
    <property type="match status" value="1"/>
</dbReference>